<accession>A0AA41QZD8</accession>
<sequence>MAVLLIFGTLAACGKSDDETAAIRLLIDEGAELAEKQQIGDLVRLGTEDFVATPGTHDANSVKGILFVAFRRYGRFSIHYPRPTVELDPEGKQATASVYFVIVSKERNLPDLRDLYNDPVQWLEAAREKADPYLLQLELIQQDRRWQVQRAHIESAMRRLMSDAGPCAEGSLRGYAPEGVGGSGSDALLFRPEA</sequence>
<protein>
    <submittedName>
        <fullName evidence="1">Uncharacterized protein</fullName>
    </submittedName>
</protein>
<gene>
    <name evidence="1" type="ORF">MRX98_00545</name>
</gene>
<comment type="caution">
    <text evidence="1">The sequence shown here is derived from an EMBL/GenBank/DDBJ whole genome shotgun (WGS) entry which is preliminary data.</text>
</comment>
<dbReference type="RefSeq" id="WP_246902097.1">
    <property type="nucleotide sequence ID" value="NZ_JALJRB010000001.1"/>
</dbReference>
<organism evidence="1 2">
    <name type="scientific">Desulfatitalea alkaliphila</name>
    <dbReference type="NCBI Taxonomy" id="2929485"/>
    <lineage>
        <taxon>Bacteria</taxon>
        <taxon>Pseudomonadati</taxon>
        <taxon>Thermodesulfobacteriota</taxon>
        <taxon>Desulfobacteria</taxon>
        <taxon>Desulfobacterales</taxon>
        <taxon>Desulfosarcinaceae</taxon>
        <taxon>Desulfatitalea</taxon>
    </lineage>
</organism>
<proteinExistence type="predicted"/>
<dbReference type="EMBL" id="JALJRB010000001">
    <property type="protein sequence ID" value="MCJ8499044.1"/>
    <property type="molecule type" value="Genomic_DNA"/>
</dbReference>
<dbReference type="AlphaFoldDB" id="A0AA41QZD8"/>
<evidence type="ECO:0000313" key="2">
    <source>
        <dbReference type="Proteomes" id="UP001165427"/>
    </source>
</evidence>
<reference evidence="1" key="1">
    <citation type="submission" date="2022-04" db="EMBL/GenBank/DDBJ databases">
        <title>Desulfatitalea alkaliphila sp. nov., a novel anaerobic sulfate-reducing bacterium isolated from terrestrial mud volcano, Taman Peninsula, Russia.</title>
        <authorList>
            <person name="Khomyakova M.A."/>
            <person name="Merkel A.Y."/>
            <person name="Slobodkin A.I."/>
        </authorList>
    </citation>
    <scope>NUCLEOTIDE SEQUENCE</scope>
    <source>
        <strain evidence="1">M08but</strain>
    </source>
</reference>
<dbReference type="Proteomes" id="UP001165427">
    <property type="component" value="Unassembled WGS sequence"/>
</dbReference>
<name>A0AA41QZD8_9BACT</name>
<evidence type="ECO:0000313" key="1">
    <source>
        <dbReference type="EMBL" id="MCJ8499044.1"/>
    </source>
</evidence>
<keyword evidence="2" id="KW-1185">Reference proteome</keyword>